<dbReference type="SUPFAM" id="SSF52540">
    <property type="entry name" value="P-loop containing nucleoside triphosphate hydrolases"/>
    <property type="match status" value="1"/>
</dbReference>
<dbReference type="Pfam" id="PF18074">
    <property type="entry name" value="PriA_C"/>
    <property type="match status" value="1"/>
</dbReference>
<feature type="binding site" evidence="12">
    <location>
        <position position="489"/>
    </location>
    <ligand>
        <name>Zn(2+)</name>
        <dbReference type="ChEBI" id="CHEBI:29105"/>
        <label>2</label>
    </ligand>
</feature>
<keyword evidence="7 12" id="KW-0862">Zinc</keyword>
<comment type="similarity">
    <text evidence="12">Belongs to the helicase family. PriA subfamily.</text>
</comment>
<evidence type="ECO:0000313" key="16">
    <source>
        <dbReference type="Proteomes" id="UP000063275"/>
    </source>
</evidence>
<dbReference type="GO" id="GO:0006302">
    <property type="term" value="P:double-strand break repair"/>
    <property type="evidence" value="ECO:0007669"/>
    <property type="project" value="InterPro"/>
</dbReference>
<feature type="binding site" evidence="12">
    <location>
        <position position="477"/>
    </location>
    <ligand>
        <name>Zn(2+)</name>
        <dbReference type="ChEBI" id="CHEBI:29105"/>
        <label>1</label>
    </ligand>
</feature>
<proteinExistence type="inferred from homology"/>
<dbReference type="Pfam" id="PF00271">
    <property type="entry name" value="Helicase_C"/>
    <property type="match status" value="1"/>
</dbReference>
<keyword evidence="5 12" id="KW-0378">Hydrolase</keyword>
<dbReference type="AlphaFoldDB" id="A0A0S2ZP31"/>
<dbReference type="CDD" id="cd18804">
    <property type="entry name" value="SF2_C_priA"/>
    <property type="match status" value="1"/>
</dbReference>
<dbReference type="PROSITE" id="PS51194">
    <property type="entry name" value="HELICASE_CTER"/>
    <property type="match status" value="1"/>
</dbReference>
<dbReference type="PANTHER" id="PTHR30580:SF0">
    <property type="entry name" value="PRIMOSOMAL PROTEIN N"/>
    <property type="match status" value="1"/>
</dbReference>
<comment type="catalytic activity">
    <reaction evidence="12">
        <text>Couples ATP hydrolysis with the unwinding of duplex DNA by translocating in the 3'-5' direction.</text>
        <dbReference type="EC" id="5.6.2.4"/>
    </reaction>
</comment>
<dbReference type="InterPro" id="IPR041236">
    <property type="entry name" value="PriA_C"/>
</dbReference>
<dbReference type="GO" id="GO:0006269">
    <property type="term" value="P:DNA replication, synthesis of primer"/>
    <property type="evidence" value="ECO:0007669"/>
    <property type="project" value="UniProtKB-KW"/>
</dbReference>
<comment type="cofactor">
    <cofactor evidence="12">
        <name>Zn(2+)</name>
        <dbReference type="ChEBI" id="CHEBI:29105"/>
    </cofactor>
    <text evidence="12">Binds 2 zinc ions per subunit.</text>
</comment>
<dbReference type="PROSITE" id="PS51192">
    <property type="entry name" value="HELICASE_ATP_BIND_1"/>
    <property type="match status" value="1"/>
</dbReference>
<evidence type="ECO:0000256" key="3">
    <source>
        <dbReference type="ARBA" id="ARBA00022723"/>
    </source>
</evidence>
<feature type="binding site" evidence="12">
    <location>
        <position position="486"/>
    </location>
    <ligand>
        <name>Zn(2+)</name>
        <dbReference type="ChEBI" id="CHEBI:29105"/>
        <label>2</label>
    </ligand>
</feature>
<accession>A0A0S2ZP31</accession>
<dbReference type="InterPro" id="IPR001650">
    <property type="entry name" value="Helicase_C-like"/>
</dbReference>
<dbReference type="Gene3D" id="3.40.50.300">
    <property type="entry name" value="P-loop containing nucleotide triphosphate hydrolases"/>
    <property type="match status" value="2"/>
</dbReference>
<dbReference type="InterPro" id="IPR042115">
    <property type="entry name" value="PriA_3primeBD_sf"/>
</dbReference>
<feature type="domain" description="Helicase C-terminal" evidence="14">
    <location>
        <begin position="490"/>
        <end position="668"/>
    </location>
</feature>
<dbReference type="HAMAP" id="MF_00983">
    <property type="entry name" value="PriA"/>
    <property type="match status" value="1"/>
</dbReference>
<dbReference type="PANTHER" id="PTHR30580">
    <property type="entry name" value="PRIMOSOMAL PROTEIN N"/>
    <property type="match status" value="1"/>
</dbReference>
<dbReference type="InterPro" id="IPR011545">
    <property type="entry name" value="DEAD/DEAH_box_helicase_dom"/>
</dbReference>
<dbReference type="GO" id="GO:0043138">
    <property type="term" value="F:3'-5' DNA helicase activity"/>
    <property type="evidence" value="ECO:0007669"/>
    <property type="project" value="UniProtKB-EC"/>
</dbReference>
<dbReference type="Pfam" id="PF00270">
    <property type="entry name" value="DEAD"/>
    <property type="match status" value="1"/>
</dbReference>
<dbReference type="InterPro" id="IPR041222">
    <property type="entry name" value="PriA_3primeBD"/>
</dbReference>
<dbReference type="Proteomes" id="UP000063275">
    <property type="component" value="Chromosome"/>
</dbReference>
<evidence type="ECO:0000259" key="14">
    <source>
        <dbReference type="PROSITE" id="PS51194"/>
    </source>
</evidence>
<feature type="domain" description="Helicase ATP-binding" evidence="13">
    <location>
        <begin position="253"/>
        <end position="419"/>
    </location>
</feature>
<dbReference type="CDD" id="cd17929">
    <property type="entry name" value="DEXHc_priA"/>
    <property type="match status" value="1"/>
</dbReference>
<name>A0A0S2ZP31_9FUSO</name>
<feature type="binding site" evidence="12">
    <location>
        <position position="507"/>
    </location>
    <ligand>
        <name>Zn(2+)</name>
        <dbReference type="ChEBI" id="CHEBI:29105"/>
        <label>2</label>
    </ligand>
</feature>
<organism evidence="15">
    <name type="scientific">Fusobacterium hwasookii ChDC F174</name>
    <dbReference type="NCBI Taxonomy" id="1307442"/>
    <lineage>
        <taxon>Bacteria</taxon>
        <taxon>Fusobacteriati</taxon>
        <taxon>Fusobacteriota</taxon>
        <taxon>Fusobacteriia</taxon>
        <taxon>Fusobacteriales</taxon>
        <taxon>Fusobacteriaceae</taxon>
        <taxon>Fusobacterium</taxon>
    </lineage>
</organism>
<dbReference type="SMART" id="SM00487">
    <property type="entry name" value="DEXDc"/>
    <property type="match status" value="1"/>
</dbReference>
<dbReference type="FunFam" id="3.40.50.300:FF:000489">
    <property type="entry name" value="Primosome assembly protein PriA"/>
    <property type="match status" value="1"/>
</dbReference>
<keyword evidence="9 12" id="KW-0238">DNA-binding</keyword>
<evidence type="ECO:0000256" key="7">
    <source>
        <dbReference type="ARBA" id="ARBA00022833"/>
    </source>
</evidence>
<evidence type="ECO:0000256" key="12">
    <source>
        <dbReference type="HAMAP-Rule" id="MF_00983"/>
    </source>
</evidence>
<dbReference type="InterPro" id="IPR040498">
    <property type="entry name" value="PriA_CRR"/>
</dbReference>
<keyword evidence="4 12" id="KW-0547">Nucleotide-binding</keyword>
<protein>
    <recommendedName>
        <fullName evidence="12">Replication restart protein PriA</fullName>
    </recommendedName>
    <alternativeName>
        <fullName evidence="12">ATP-dependent DNA helicase PriA</fullName>
        <ecNumber evidence="12">5.6.2.4</ecNumber>
    </alternativeName>
    <alternativeName>
        <fullName evidence="12">DNA 3'-5' helicase PriA</fullName>
    </alternativeName>
</protein>
<dbReference type="GO" id="GO:0016887">
    <property type="term" value="F:ATP hydrolysis activity"/>
    <property type="evidence" value="ECO:0007669"/>
    <property type="project" value="RHEA"/>
</dbReference>
<dbReference type="EMBL" id="CP013331">
    <property type="protein sequence ID" value="ALQ40606.1"/>
    <property type="molecule type" value="Genomic_DNA"/>
</dbReference>
<dbReference type="OrthoDB" id="9759544at2"/>
<dbReference type="GO" id="GO:0006310">
    <property type="term" value="P:DNA recombination"/>
    <property type="evidence" value="ECO:0007669"/>
    <property type="project" value="InterPro"/>
</dbReference>
<keyword evidence="8 12" id="KW-0067">ATP-binding</keyword>
<keyword evidence="1 12" id="KW-0639">Primosome</keyword>
<evidence type="ECO:0000256" key="1">
    <source>
        <dbReference type="ARBA" id="ARBA00022515"/>
    </source>
</evidence>
<dbReference type="GO" id="GO:0008270">
    <property type="term" value="F:zinc ion binding"/>
    <property type="evidence" value="ECO:0007669"/>
    <property type="project" value="UniProtKB-UniRule"/>
</dbReference>
<feature type="binding site" evidence="12">
    <location>
        <position position="517"/>
    </location>
    <ligand>
        <name>Zn(2+)</name>
        <dbReference type="ChEBI" id="CHEBI:29105"/>
        <label>1</label>
    </ligand>
</feature>
<sequence>MQYFDIYIDSMKGIYTYSDKNDEFEVGENVIVPFRNIKKSGFIIRKNLKENFEFKVLNISSKIKNSLKLSNEQIKLIEWMVDYYLASYDSVIKAMIPKKIKISYTNTYSINLNKINVLIEYSDNNIIKYLFSLATVSYSTAKTKFKKSVIDNLIDKNFLYKNENNISINIEMFPELKEENKEIFEYFYKKTIVKKEKLEEKFKKNDIRELEEKEILKIEANINEKKEYISNNIEEVFKNKSLLNEKQLAIKENIENSDKKYFLLKGVTGSGKTEIYIELIKKAFFEGYGSIFLVPEISLTPQMVERFQTEFKNNIAILNSSLSDIERAKEWESIYTGEKKIVLGVRSAIFSPVKNLKYIILDEEHEATYKQDSSPRYNTKYVAIKRCLDEKAKLILGSATPSIESYYYAKTGIYQLLNLEDRYGNAEMPDIKIVDMKQEDDLFFSKTLLEEIKNTLLRNEQVILLLNRKGYSTYIQCKDCGYVEECENCSIKMSYYKGVNKYKCNYCGKQIHYTGKCTKCGSTNLIHSGKGIERIEEELKKYFDVPMIKVDSELSRNKDYFSKIYKDFSDKKYSILIGTQIIAKGLHFPNVTLVGVINSDIILNFPDFRSGEKTFQLLTQVSGRAGRGDKKGKVIIQTYEPENNVIKDSKEENYDLFYEKEINSRKVFSYPPFSKILNIGFSSEDEARLLEISKKFYNEIKSENIELYGPMPSMVYKVQKRFRMNIFVKGSKKKIDKFKLFLKRKLNEFNDAKVRIVVDIDPINMM</sequence>
<feature type="binding site" evidence="12">
    <location>
        <position position="480"/>
    </location>
    <ligand>
        <name>Zn(2+)</name>
        <dbReference type="ChEBI" id="CHEBI:29105"/>
        <label>1</label>
    </ligand>
</feature>
<comment type="subunit">
    <text evidence="12">Component of the replication restart primosome.</text>
</comment>
<evidence type="ECO:0000313" key="15">
    <source>
        <dbReference type="EMBL" id="ALQ40606.1"/>
    </source>
</evidence>
<comment type="catalytic activity">
    <reaction evidence="11 12">
        <text>ATP + H2O = ADP + phosphate + H(+)</text>
        <dbReference type="Rhea" id="RHEA:13065"/>
        <dbReference type="ChEBI" id="CHEBI:15377"/>
        <dbReference type="ChEBI" id="CHEBI:15378"/>
        <dbReference type="ChEBI" id="CHEBI:30616"/>
        <dbReference type="ChEBI" id="CHEBI:43474"/>
        <dbReference type="ChEBI" id="CHEBI:456216"/>
        <dbReference type="EC" id="5.6.2.4"/>
    </reaction>
</comment>
<evidence type="ECO:0000256" key="9">
    <source>
        <dbReference type="ARBA" id="ARBA00023125"/>
    </source>
</evidence>
<dbReference type="GO" id="GO:1990077">
    <property type="term" value="C:primosome complex"/>
    <property type="evidence" value="ECO:0007669"/>
    <property type="project" value="UniProtKB-UniRule"/>
</dbReference>
<dbReference type="NCBIfam" id="TIGR00595">
    <property type="entry name" value="priA"/>
    <property type="match status" value="1"/>
</dbReference>
<comment type="function">
    <text evidence="12">Initiates the restart of stalled replication forks, which reloads the replicative helicase on sites other than the origin of replication. Recognizes and binds to abandoned replication forks and remodels them to uncover a helicase loading site. Promotes assembly of the primosome at these replication forks.</text>
</comment>
<dbReference type="KEGG" id="fhw:RN87_08710"/>
<dbReference type="GO" id="GO:0003677">
    <property type="term" value="F:DNA binding"/>
    <property type="evidence" value="ECO:0007669"/>
    <property type="project" value="UniProtKB-UniRule"/>
</dbReference>
<evidence type="ECO:0000256" key="10">
    <source>
        <dbReference type="ARBA" id="ARBA00023235"/>
    </source>
</evidence>
<evidence type="ECO:0000259" key="13">
    <source>
        <dbReference type="PROSITE" id="PS51192"/>
    </source>
</evidence>
<keyword evidence="3 12" id="KW-0479">Metal-binding</keyword>
<keyword evidence="2 12" id="KW-0235">DNA replication</keyword>
<gene>
    <name evidence="12" type="primary">priA</name>
    <name evidence="15" type="ORF">RN87_08710</name>
</gene>
<keyword evidence="6 12" id="KW-0347">Helicase</keyword>
<dbReference type="EC" id="5.6.2.4" evidence="12"/>
<dbReference type="InterPro" id="IPR014001">
    <property type="entry name" value="Helicase_ATP-bd"/>
</dbReference>
<dbReference type="Pfam" id="PF18319">
    <property type="entry name" value="Zn_ribbon_PriA"/>
    <property type="match status" value="1"/>
</dbReference>
<dbReference type="GO" id="GO:0005524">
    <property type="term" value="F:ATP binding"/>
    <property type="evidence" value="ECO:0007669"/>
    <property type="project" value="UniProtKB-UniRule"/>
</dbReference>
<evidence type="ECO:0000256" key="8">
    <source>
        <dbReference type="ARBA" id="ARBA00022840"/>
    </source>
</evidence>
<feature type="binding site" evidence="12">
    <location>
        <position position="504"/>
    </location>
    <ligand>
        <name>Zn(2+)</name>
        <dbReference type="ChEBI" id="CHEBI:29105"/>
        <label>2</label>
    </ligand>
</feature>
<evidence type="ECO:0000256" key="5">
    <source>
        <dbReference type="ARBA" id="ARBA00022801"/>
    </source>
</evidence>
<evidence type="ECO:0000256" key="11">
    <source>
        <dbReference type="ARBA" id="ARBA00048988"/>
    </source>
</evidence>
<dbReference type="InterPro" id="IPR005259">
    <property type="entry name" value="PriA"/>
</dbReference>
<evidence type="ECO:0000256" key="2">
    <source>
        <dbReference type="ARBA" id="ARBA00022705"/>
    </source>
</evidence>
<keyword evidence="10 12" id="KW-0413">Isomerase</keyword>
<dbReference type="Pfam" id="PF17764">
    <property type="entry name" value="PriA_3primeBD"/>
    <property type="match status" value="1"/>
</dbReference>
<dbReference type="Gene3D" id="3.40.1440.60">
    <property type="entry name" value="PriA, 3(prime) DNA-binding domain"/>
    <property type="match status" value="1"/>
</dbReference>
<dbReference type="SMART" id="SM00490">
    <property type="entry name" value="HELICc"/>
    <property type="match status" value="1"/>
</dbReference>
<dbReference type="InterPro" id="IPR027417">
    <property type="entry name" value="P-loop_NTPase"/>
</dbReference>
<dbReference type="RefSeq" id="WP_029492994.1">
    <property type="nucleotide sequence ID" value="NZ_ATKF01000036.1"/>
</dbReference>
<evidence type="ECO:0000256" key="4">
    <source>
        <dbReference type="ARBA" id="ARBA00022741"/>
    </source>
</evidence>
<feature type="binding site" evidence="12">
    <location>
        <position position="520"/>
    </location>
    <ligand>
        <name>Zn(2+)</name>
        <dbReference type="ChEBI" id="CHEBI:29105"/>
        <label>1</label>
    </ligand>
</feature>
<evidence type="ECO:0000256" key="6">
    <source>
        <dbReference type="ARBA" id="ARBA00022806"/>
    </source>
</evidence>
<dbReference type="GO" id="GO:0006270">
    <property type="term" value="P:DNA replication initiation"/>
    <property type="evidence" value="ECO:0007669"/>
    <property type="project" value="TreeGrafter"/>
</dbReference>
<reference evidence="15 16" key="1">
    <citation type="submission" date="2015-11" db="EMBL/GenBank/DDBJ databases">
        <authorList>
            <person name="Zhang Y."/>
            <person name="Guo Z."/>
        </authorList>
    </citation>
    <scope>NUCLEOTIDE SEQUENCE [LARGE SCALE GENOMIC DNA]</scope>
    <source>
        <strain evidence="15 16">ChDC F174</strain>
    </source>
</reference>